<dbReference type="Gene3D" id="3.40.50.720">
    <property type="entry name" value="NAD(P)-binding Rossmann-like Domain"/>
    <property type="match status" value="1"/>
</dbReference>
<dbReference type="SUPFAM" id="SSF51735">
    <property type="entry name" value="NAD(P)-binding Rossmann-fold domains"/>
    <property type="match status" value="1"/>
</dbReference>
<evidence type="ECO:0000313" key="3">
    <source>
        <dbReference type="EMBL" id="SVA21215.1"/>
    </source>
</evidence>
<reference evidence="3" key="1">
    <citation type="submission" date="2018-05" db="EMBL/GenBank/DDBJ databases">
        <authorList>
            <person name="Lanie J.A."/>
            <person name="Ng W.-L."/>
            <person name="Kazmierczak K.M."/>
            <person name="Andrzejewski T.M."/>
            <person name="Davidsen T.M."/>
            <person name="Wayne K.J."/>
            <person name="Tettelin H."/>
            <person name="Glass J.I."/>
            <person name="Rusch D."/>
            <person name="Podicherti R."/>
            <person name="Tsui H.-C.T."/>
            <person name="Winkler M.E."/>
        </authorList>
    </citation>
    <scope>NUCLEOTIDE SEQUENCE</scope>
</reference>
<organism evidence="3">
    <name type="scientific">marine metagenome</name>
    <dbReference type="NCBI Taxonomy" id="408172"/>
    <lineage>
        <taxon>unclassified sequences</taxon>
        <taxon>metagenomes</taxon>
        <taxon>ecological metagenomes</taxon>
    </lineage>
</organism>
<protein>
    <recommendedName>
        <fullName evidence="2">NAD-dependent epimerase/dehydratase domain-containing protein</fullName>
    </recommendedName>
</protein>
<dbReference type="InterPro" id="IPR036291">
    <property type="entry name" value="NAD(P)-bd_dom_sf"/>
</dbReference>
<accession>A0A381TYY2</accession>
<evidence type="ECO:0000256" key="1">
    <source>
        <dbReference type="ARBA" id="ARBA00007637"/>
    </source>
</evidence>
<gene>
    <name evidence="3" type="ORF">METZ01_LOCUS74069</name>
</gene>
<dbReference type="EMBL" id="UINC01005420">
    <property type="protein sequence ID" value="SVA21215.1"/>
    <property type="molecule type" value="Genomic_DNA"/>
</dbReference>
<dbReference type="Pfam" id="PF01370">
    <property type="entry name" value="Epimerase"/>
    <property type="match status" value="1"/>
</dbReference>
<comment type="similarity">
    <text evidence="1">Belongs to the NAD(P)-dependent epimerase/dehydratase family.</text>
</comment>
<sequence length="330" mass="36690">MQPKIKSYLIGKRLLITGASGYLASNLVNSVKDIPCKICRLSRSHELPPLQGVALYEDFYGDIQEPSVWERAMKEVDVVFHFAAQTNLYIAEKDPINDYQANVLPMSLMLEASKKNGKRPDVIFAGTSTAVGLPHGLPVNETFPDQPITIYDTHKLMAEMYLKHYARLGFIRGTTLRLTNVYGPGPKSSSEGRGILNIMARRALSGENLTLYGDGKYIRDYIHIEDTLSAFLLASTNMASVNEKHFVLGTGQGHSISEALHQIAEKSTMKTGKYVQIESVDPPPNLSPIEERCFIADSKSFSKITGWQPKYSLSEGIDQTLDTLILQNDF</sequence>
<proteinExistence type="inferred from homology"/>
<evidence type="ECO:0000259" key="2">
    <source>
        <dbReference type="Pfam" id="PF01370"/>
    </source>
</evidence>
<dbReference type="InterPro" id="IPR001509">
    <property type="entry name" value="Epimerase_deHydtase"/>
</dbReference>
<dbReference type="PANTHER" id="PTHR43000">
    <property type="entry name" value="DTDP-D-GLUCOSE 4,6-DEHYDRATASE-RELATED"/>
    <property type="match status" value="1"/>
</dbReference>
<dbReference type="Gene3D" id="3.90.25.10">
    <property type="entry name" value="UDP-galactose 4-epimerase, domain 1"/>
    <property type="match status" value="1"/>
</dbReference>
<feature type="domain" description="NAD-dependent epimerase/dehydratase" evidence="2">
    <location>
        <begin position="15"/>
        <end position="249"/>
    </location>
</feature>
<dbReference type="AlphaFoldDB" id="A0A381TYY2"/>
<name>A0A381TYY2_9ZZZZ</name>